<name>A0A5C6D5T4_9BACT</name>
<keyword evidence="2" id="KW-1185">Reference proteome</keyword>
<organism evidence="1 2">
    <name type="scientific">Novipirellula artificiosorum</name>
    <dbReference type="NCBI Taxonomy" id="2528016"/>
    <lineage>
        <taxon>Bacteria</taxon>
        <taxon>Pseudomonadati</taxon>
        <taxon>Planctomycetota</taxon>
        <taxon>Planctomycetia</taxon>
        <taxon>Pirellulales</taxon>
        <taxon>Pirellulaceae</taxon>
        <taxon>Novipirellula</taxon>
    </lineage>
</organism>
<evidence type="ECO:0000313" key="2">
    <source>
        <dbReference type="Proteomes" id="UP000319143"/>
    </source>
</evidence>
<dbReference type="SUPFAM" id="SSF52058">
    <property type="entry name" value="L domain-like"/>
    <property type="match status" value="1"/>
</dbReference>
<reference evidence="1 2" key="1">
    <citation type="submission" date="2019-02" db="EMBL/GenBank/DDBJ databases">
        <title>Deep-cultivation of Planctomycetes and their phenomic and genomic characterization uncovers novel biology.</title>
        <authorList>
            <person name="Wiegand S."/>
            <person name="Jogler M."/>
            <person name="Boedeker C."/>
            <person name="Pinto D."/>
            <person name="Vollmers J."/>
            <person name="Rivas-Marin E."/>
            <person name="Kohn T."/>
            <person name="Peeters S.H."/>
            <person name="Heuer A."/>
            <person name="Rast P."/>
            <person name="Oberbeckmann S."/>
            <person name="Bunk B."/>
            <person name="Jeske O."/>
            <person name="Meyerdierks A."/>
            <person name="Storesund J.E."/>
            <person name="Kallscheuer N."/>
            <person name="Luecker S."/>
            <person name="Lage O.M."/>
            <person name="Pohl T."/>
            <person name="Merkel B.J."/>
            <person name="Hornburger P."/>
            <person name="Mueller R.-W."/>
            <person name="Bruemmer F."/>
            <person name="Labrenz M."/>
            <person name="Spormann A.M."/>
            <person name="Op Den Camp H."/>
            <person name="Overmann J."/>
            <person name="Amann R."/>
            <person name="Jetten M.S.M."/>
            <person name="Mascher T."/>
            <person name="Medema M.H."/>
            <person name="Devos D.P."/>
            <person name="Kaster A.-K."/>
            <person name="Ovreas L."/>
            <person name="Rohde M."/>
            <person name="Galperin M.Y."/>
            <person name="Jogler C."/>
        </authorList>
    </citation>
    <scope>NUCLEOTIDE SEQUENCE [LARGE SCALE GENOMIC DNA]</scope>
    <source>
        <strain evidence="1 2">Poly41</strain>
    </source>
</reference>
<proteinExistence type="predicted"/>
<comment type="caution">
    <text evidence="1">The sequence shown here is derived from an EMBL/GenBank/DDBJ whole genome shotgun (WGS) entry which is preliminary data.</text>
</comment>
<accession>A0A5C6D5T4</accession>
<evidence type="ECO:0000313" key="1">
    <source>
        <dbReference type="EMBL" id="TWU32220.1"/>
    </source>
</evidence>
<dbReference type="RefSeq" id="WP_146530466.1">
    <property type="nucleotide sequence ID" value="NZ_SJPV01000013.1"/>
</dbReference>
<protein>
    <submittedName>
        <fullName evidence="1">Leucine Rich repeats (2 copies)</fullName>
    </submittedName>
</protein>
<gene>
    <name evidence="1" type="ORF">Poly41_57050</name>
</gene>
<dbReference type="Proteomes" id="UP000319143">
    <property type="component" value="Unassembled WGS sequence"/>
</dbReference>
<dbReference type="OrthoDB" id="1247155at2"/>
<dbReference type="Gene3D" id="3.80.10.10">
    <property type="entry name" value="Ribonuclease Inhibitor"/>
    <property type="match status" value="1"/>
</dbReference>
<dbReference type="InterPro" id="IPR032675">
    <property type="entry name" value="LRR_dom_sf"/>
</dbReference>
<sequence length="328" mass="37154">MKHHFGDLLDRNADYWTIVPNRDRYAFRIGDVPSNSPEVTIVTIGKGDENWKTVFTLPNLEELTLHEPTREQLHAIGELTSVKRLRITHARPKTIDFLRNMSQVEELVLEYVSGFSDLAPLGDLRRLRALHVENLRRVSSFSGLSGIGSLKYLSICGTLDWKQPIDDFTFFDELQGLEVLSLWQIINKSPYPAMLPAMNLKGLKKLKLHRSYLATNEYALLEVILKGVEGAIWGPYGTRADSELELPDDDVRAQLPREVLEANHPEVRIYYDGKRVIDDPSSLWFEFTGKGAGRAKCSSALAESKCKEFSEQFAEMKQRAETIVTGCG</sequence>
<dbReference type="AlphaFoldDB" id="A0A5C6D5T4"/>
<dbReference type="EMBL" id="SJPV01000013">
    <property type="protein sequence ID" value="TWU32220.1"/>
    <property type="molecule type" value="Genomic_DNA"/>
</dbReference>